<reference evidence="1" key="1">
    <citation type="submission" date="2014-09" db="EMBL/GenBank/DDBJ databases">
        <authorList>
            <person name="Magalhaes I.L.F."/>
            <person name="Oliveira U."/>
            <person name="Santos F.R."/>
            <person name="Vidigal T.H.D.A."/>
            <person name="Brescovit A.D."/>
            <person name="Santos A.J."/>
        </authorList>
    </citation>
    <scope>NUCLEOTIDE SEQUENCE</scope>
    <source>
        <tissue evidence="1">Shoot tissue taken approximately 20 cm above the soil surface</tissue>
    </source>
</reference>
<name>A0A0A8Y638_ARUDO</name>
<reference evidence="1" key="2">
    <citation type="journal article" date="2015" name="Data Brief">
        <title>Shoot transcriptome of the giant reed, Arundo donax.</title>
        <authorList>
            <person name="Barrero R.A."/>
            <person name="Guerrero F.D."/>
            <person name="Moolhuijzen P."/>
            <person name="Goolsby J.A."/>
            <person name="Tidwell J."/>
            <person name="Bellgard S.E."/>
            <person name="Bellgard M.I."/>
        </authorList>
    </citation>
    <scope>NUCLEOTIDE SEQUENCE</scope>
    <source>
        <tissue evidence="1">Shoot tissue taken approximately 20 cm above the soil surface</tissue>
    </source>
</reference>
<dbReference type="EMBL" id="GBRH01276401">
    <property type="protein sequence ID" value="JAD21494.1"/>
    <property type="molecule type" value="Transcribed_RNA"/>
</dbReference>
<evidence type="ECO:0000313" key="1">
    <source>
        <dbReference type="EMBL" id="JAD21494.1"/>
    </source>
</evidence>
<sequence length="70" mass="8004">MLQLLKALSWCPKTPYNYSPKHNPAKSSHVDVSRHVHNPECDYSSRLEDSTELVQLNPHKMAPTSPMACW</sequence>
<protein>
    <submittedName>
        <fullName evidence="1">Uncharacterized protein</fullName>
    </submittedName>
</protein>
<accession>A0A0A8Y638</accession>
<proteinExistence type="predicted"/>
<organism evidence="1">
    <name type="scientific">Arundo donax</name>
    <name type="common">Giant reed</name>
    <name type="synonym">Donax arundinaceus</name>
    <dbReference type="NCBI Taxonomy" id="35708"/>
    <lineage>
        <taxon>Eukaryota</taxon>
        <taxon>Viridiplantae</taxon>
        <taxon>Streptophyta</taxon>
        <taxon>Embryophyta</taxon>
        <taxon>Tracheophyta</taxon>
        <taxon>Spermatophyta</taxon>
        <taxon>Magnoliopsida</taxon>
        <taxon>Liliopsida</taxon>
        <taxon>Poales</taxon>
        <taxon>Poaceae</taxon>
        <taxon>PACMAD clade</taxon>
        <taxon>Arundinoideae</taxon>
        <taxon>Arundineae</taxon>
        <taxon>Arundo</taxon>
    </lineage>
</organism>
<dbReference type="AlphaFoldDB" id="A0A0A8Y638"/>